<evidence type="ECO:0008006" key="5">
    <source>
        <dbReference type="Google" id="ProtNLM"/>
    </source>
</evidence>
<dbReference type="AlphaFoldDB" id="A0A7X1NK78"/>
<dbReference type="InterPro" id="IPR050426">
    <property type="entry name" value="Glycosyltransferase_28"/>
</dbReference>
<comment type="caution">
    <text evidence="3">The sequence shown here is derived from an EMBL/GenBank/DDBJ whole genome shotgun (WGS) entry which is preliminary data.</text>
</comment>
<keyword evidence="4" id="KW-1185">Reference proteome</keyword>
<organism evidence="3 4">
    <name type="scientific">Paraburkholderia franconis</name>
    <dbReference type="NCBI Taxonomy" id="2654983"/>
    <lineage>
        <taxon>Bacteria</taxon>
        <taxon>Pseudomonadati</taxon>
        <taxon>Pseudomonadota</taxon>
        <taxon>Betaproteobacteria</taxon>
        <taxon>Burkholderiales</taxon>
        <taxon>Burkholderiaceae</taxon>
        <taxon>Paraburkholderia</taxon>
    </lineage>
</organism>
<dbReference type="InterPro" id="IPR010610">
    <property type="entry name" value="EryCIII-like_C"/>
</dbReference>
<dbReference type="GO" id="GO:0016758">
    <property type="term" value="F:hexosyltransferase activity"/>
    <property type="evidence" value="ECO:0007669"/>
    <property type="project" value="UniProtKB-ARBA"/>
</dbReference>
<dbReference type="GO" id="GO:0008194">
    <property type="term" value="F:UDP-glycosyltransferase activity"/>
    <property type="evidence" value="ECO:0007669"/>
    <property type="project" value="InterPro"/>
</dbReference>
<dbReference type="Proteomes" id="UP000484381">
    <property type="component" value="Unassembled WGS sequence"/>
</dbReference>
<dbReference type="InterPro" id="IPR028098">
    <property type="entry name" value="Glyco_trans_4-like_N"/>
</dbReference>
<dbReference type="SUPFAM" id="SSF53756">
    <property type="entry name" value="UDP-Glycosyltransferase/glycogen phosphorylase"/>
    <property type="match status" value="1"/>
</dbReference>
<proteinExistence type="predicted"/>
<name>A0A7X1NK78_9BURK</name>
<protein>
    <recommendedName>
        <fullName evidence="5">Glycosyl transferase</fullName>
    </recommendedName>
</protein>
<evidence type="ECO:0000259" key="1">
    <source>
        <dbReference type="Pfam" id="PF06722"/>
    </source>
</evidence>
<dbReference type="Gene3D" id="3.40.50.2000">
    <property type="entry name" value="Glycogen Phosphorylase B"/>
    <property type="match status" value="2"/>
</dbReference>
<evidence type="ECO:0000313" key="3">
    <source>
        <dbReference type="EMBL" id="MPW23522.1"/>
    </source>
</evidence>
<evidence type="ECO:0000259" key="2">
    <source>
        <dbReference type="Pfam" id="PF13579"/>
    </source>
</evidence>
<dbReference type="PANTHER" id="PTHR48050">
    <property type="entry name" value="STEROL 3-BETA-GLUCOSYLTRANSFERASE"/>
    <property type="match status" value="1"/>
</dbReference>
<dbReference type="InterPro" id="IPR002213">
    <property type="entry name" value="UDP_glucos_trans"/>
</dbReference>
<dbReference type="Pfam" id="PF13579">
    <property type="entry name" value="Glyco_trans_4_4"/>
    <property type="match status" value="1"/>
</dbReference>
<reference evidence="3 4" key="1">
    <citation type="submission" date="2019-10" db="EMBL/GenBank/DDBJ databases">
        <title>Paraburkholderia sp. isolated from nodules of Mimosa pudica from Brazilian Atlantic Forest soils.</title>
        <authorList>
            <person name="Paulitsch F."/>
            <person name="Hungria M."/>
            <person name="Dall'Agnol R."/>
        </authorList>
    </citation>
    <scope>NUCLEOTIDE SEQUENCE [LARGE SCALE GENOMIC DNA]</scope>
    <source>
        <strain evidence="3 4">CNPSo 3157</strain>
    </source>
</reference>
<evidence type="ECO:0000313" key="4">
    <source>
        <dbReference type="Proteomes" id="UP000484381"/>
    </source>
</evidence>
<dbReference type="RefSeq" id="WP_152768009.1">
    <property type="nucleotide sequence ID" value="NZ_WHNP01000115.1"/>
</dbReference>
<sequence length="398" mass="42629">MARYAFLTWDGAGNQPPSVGIAQTLVDRGHHVVFAGYAGQQEYFRARGLRFVPLPRASAAWQDLPPPRMFAVKLRSVWAAVEHLRDVPQFLTEEQPDVLIVDCLMFGALAVLEDAGVRTMNLVHSAPGALMPPGGAFEARLLDPVNRVRKDAGRLPLKNLRAAWESFPTLCTSVRELDPLAAEAPPSFDYIGPVWERAAPCDWQSPWPRSDSRPLVLVSFSTGPYWDQRSRIERTLSALAERRYRILVTSGRTDVSRIAVPSNAVLVTGLPHACVLPYAAVTVTHAGHGTVAASLLHGVPLVCLPNPAADQPALAAQVQALGAGLSLDGEAATPDEIAAAVDKVVSDPSYAANARSLGRTIAGAPGAAAAADRLEQLARWDQPGDPKSAPTRCPPQSH</sequence>
<gene>
    <name evidence="3" type="ORF">GCT13_44065</name>
</gene>
<dbReference type="PANTHER" id="PTHR48050:SF13">
    <property type="entry name" value="STEROL 3-BETA-GLUCOSYLTRANSFERASE UGT80A2"/>
    <property type="match status" value="1"/>
</dbReference>
<dbReference type="EMBL" id="WHNP01000115">
    <property type="protein sequence ID" value="MPW23522.1"/>
    <property type="molecule type" value="Genomic_DNA"/>
</dbReference>
<dbReference type="Pfam" id="PF06722">
    <property type="entry name" value="EryCIII-like_C"/>
    <property type="match status" value="1"/>
</dbReference>
<dbReference type="GO" id="GO:0017000">
    <property type="term" value="P:antibiotic biosynthetic process"/>
    <property type="evidence" value="ECO:0007669"/>
    <property type="project" value="UniProtKB-ARBA"/>
</dbReference>
<feature type="domain" description="Glycosyltransferase subfamily 4-like N-terminal" evidence="2">
    <location>
        <begin position="21"/>
        <end position="147"/>
    </location>
</feature>
<feature type="domain" description="Erythromycin biosynthesis protein CIII-like C-terminal" evidence="1">
    <location>
        <begin position="235"/>
        <end position="377"/>
    </location>
</feature>
<accession>A0A7X1NK78</accession>
<dbReference type="CDD" id="cd03784">
    <property type="entry name" value="GT1_Gtf-like"/>
    <property type="match status" value="1"/>
</dbReference>